<dbReference type="InterPro" id="IPR006621">
    <property type="entry name" value="Nose-resist-to-fluoxetine_N"/>
</dbReference>
<name>A0A1W0X2H2_HYPEX</name>
<feature type="transmembrane region" description="Helical" evidence="1">
    <location>
        <begin position="622"/>
        <end position="640"/>
    </location>
</feature>
<feature type="transmembrane region" description="Helical" evidence="1">
    <location>
        <begin position="311"/>
        <end position="331"/>
    </location>
</feature>
<sequence>MARFLCGFLLTVLVAGTSAQMSFLNPNFDYQTLGLQAVMTYWDKDESIHELVQVLQDQIPMNLSEPCRDAVHQWVFDLLKRESYAIAMADAAGKLPAGILLGHILVFGHFDQCMALKKLNNKTGVMESAANYCLTRLKHPLMEGKLPALPAFGVCLPHACANERDSNAFVTELFRVLRRAKELEAVQGICIKPLAKNAGFYIMASLIGLIIVTITAAAVVDCIYRRRYKESPNNLLHGSELNDVTVQIYGDSKTVNGNGLPVMTTQHTVVTQKPKYGYANVPACLKPLLCYNIMTNVRSVLSTRVEEEISFLHGFRVLSIWWIILGNTYFFGRNFFENSLSFFADIKTAKFQLILNSGYAVDGFLMVTGVLISYALFRELQKNNGKLNWLSVYFHRWWILTPVYMFVMLFYVYVLPHGIQSPFKLLIAQEGIPTDYCKSHWWTNMLYINNFIPFLKTRQCMNWTWLLALDMQFFLIAPLIIYVLYKNRIAGMAVIGALIVACVAATMSLIGYYGLPIHHWQDAVYNSTETGYDKNIDYINEKPYTRITPFVIGLALGYVFHIIPANKASNPNSRLMAAIGWTVSLVLAVPLLFGAHFAGWYVERPPQEMSVSSRIAYGGLQRLGWSLVIGWILFACQYGYGGPVRRFLASRFWRPLSSLTYGAYIVHMLTLQLHLASQIHMIYYSGLNMLCIFLAQLVLAYTVALLIAVLVEVPLLRLERLILRRAL</sequence>
<dbReference type="Pfam" id="PF01757">
    <property type="entry name" value="Acyl_transf_3"/>
    <property type="match status" value="1"/>
</dbReference>
<feature type="transmembrane region" description="Helical" evidence="1">
    <location>
        <begin position="492"/>
        <end position="515"/>
    </location>
</feature>
<evidence type="ECO:0000256" key="1">
    <source>
        <dbReference type="SAM" id="Phobius"/>
    </source>
</evidence>
<dbReference type="EMBL" id="MTYJ01000022">
    <property type="protein sequence ID" value="OQV21570.1"/>
    <property type="molecule type" value="Genomic_DNA"/>
</dbReference>
<protein>
    <submittedName>
        <fullName evidence="4">Nose resistant to fluoxetine protein 6</fullName>
    </submittedName>
</protein>
<evidence type="ECO:0000256" key="2">
    <source>
        <dbReference type="SAM" id="SignalP"/>
    </source>
</evidence>
<feature type="transmembrane region" description="Helical" evidence="1">
    <location>
        <begin position="575"/>
        <end position="602"/>
    </location>
</feature>
<comment type="caution">
    <text evidence="4">The sequence shown here is derived from an EMBL/GenBank/DDBJ whole genome shotgun (WGS) entry which is preliminary data.</text>
</comment>
<dbReference type="SMART" id="SM00703">
    <property type="entry name" value="NRF"/>
    <property type="match status" value="1"/>
</dbReference>
<evidence type="ECO:0000313" key="5">
    <source>
        <dbReference type="Proteomes" id="UP000192578"/>
    </source>
</evidence>
<feature type="transmembrane region" description="Helical" evidence="1">
    <location>
        <begin position="544"/>
        <end position="563"/>
    </location>
</feature>
<dbReference type="Proteomes" id="UP000192578">
    <property type="component" value="Unassembled WGS sequence"/>
</dbReference>
<accession>A0A1W0X2H2</accession>
<dbReference type="Pfam" id="PF20146">
    <property type="entry name" value="NRF"/>
    <property type="match status" value="1"/>
</dbReference>
<keyword evidence="1" id="KW-0472">Membrane</keyword>
<dbReference type="PANTHER" id="PTHR11161">
    <property type="entry name" value="O-ACYLTRANSFERASE"/>
    <property type="match status" value="1"/>
</dbReference>
<feature type="domain" description="Nose resistant-to-fluoxetine protein N-terminal" evidence="3">
    <location>
        <begin position="64"/>
        <end position="192"/>
    </location>
</feature>
<reference evidence="5" key="1">
    <citation type="submission" date="2017-01" db="EMBL/GenBank/DDBJ databases">
        <title>Comparative genomics of anhydrobiosis in the tardigrade Hypsibius dujardini.</title>
        <authorList>
            <person name="Yoshida Y."/>
            <person name="Koutsovoulos G."/>
            <person name="Laetsch D."/>
            <person name="Stevens L."/>
            <person name="Kumar S."/>
            <person name="Horikawa D."/>
            <person name="Ishino K."/>
            <person name="Komine S."/>
            <person name="Tomita M."/>
            <person name="Blaxter M."/>
            <person name="Arakawa K."/>
        </authorList>
    </citation>
    <scope>NUCLEOTIDE SEQUENCE [LARGE SCALE GENOMIC DNA]</scope>
    <source>
        <strain evidence="5">Z151</strain>
    </source>
</reference>
<dbReference type="InterPro" id="IPR052728">
    <property type="entry name" value="O2_lipid_transport_reg"/>
</dbReference>
<dbReference type="OrthoDB" id="207378at2759"/>
<dbReference type="InterPro" id="IPR002656">
    <property type="entry name" value="Acyl_transf_3_dom"/>
</dbReference>
<dbReference type="PANTHER" id="PTHR11161:SF12">
    <property type="entry name" value="ACYLTRANSFERASE 3 DOMAIN-CONTAINING PROTEIN-RELATED"/>
    <property type="match status" value="1"/>
</dbReference>
<feature type="chain" id="PRO_5011986303" evidence="2">
    <location>
        <begin position="20"/>
        <end position="727"/>
    </location>
</feature>
<keyword evidence="5" id="KW-1185">Reference proteome</keyword>
<keyword evidence="1" id="KW-1133">Transmembrane helix</keyword>
<keyword evidence="2" id="KW-0732">Signal</keyword>
<keyword evidence="1" id="KW-0812">Transmembrane</keyword>
<feature type="signal peptide" evidence="2">
    <location>
        <begin position="1"/>
        <end position="19"/>
    </location>
</feature>
<dbReference type="AlphaFoldDB" id="A0A1W0X2H2"/>
<feature type="transmembrane region" description="Helical" evidence="1">
    <location>
        <begin position="687"/>
        <end position="715"/>
    </location>
</feature>
<gene>
    <name evidence="4" type="ORF">BV898_04472</name>
</gene>
<organism evidence="4 5">
    <name type="scientific">Hypsibius exemplaris</name>
    <name type="common">Freshwater tardigrade</name>
    <dbReference type="NCBI Taxonomy" id="2072580"/>
    <lineage>
        <taxon>Eukaryota</taxon>
        <taxon>Metazoa</taxon>
        <taxon>Ecdysozoa</taxon>
        <taxon>Tardigrada</taxon>
        <taxon>Eutardigrada</taxon>
        <taxon>Parachela</taxon>
        <taxon>Hypsibioidea</taxon>
        <taxon>Hypsibiidae</taxon>
        <taxon>Hypsibius</taxon>
    </lineage>
</organism>
<feature type="transmembrane region" description="Helical" evidence="1">
    <location>
        <begin position="200"/>
        <end position="224"/>
    </location>
</feature>
<feature type="transmembrane region" description="Helical" evidence="1">
    <location>
        <begin position="397"/>
        <end position="415"/>
    </location>
</feature>
<proteinExistence type="predicted"/>
<feature type="transmembrane region" description="Helical" evidence="1">
    <location>
        <begin position="652"/>
        <end position="675"/>
    </location>
</feature>
<dbReference type="GO" id="GO:0016747">
    <property type="term" value="F:acyltransferase activity, transferring groups other than amino-acyl groups"/>
    <property type="evidence" value="ECO:0007669"/>
    <property type="project" value="InterPro"/>
</dbReference>
<feature type="transmembrane region" description="Helical" evidence="1">
    <location>
        <begin position="463"/>
        <end position="485"/>
    </location>
</feature>
<evidence type="ECO:0000313" key="4">
    <source>
        <dbReference type="EMBL" id="OQV21570.1"/>
    </source>
</evidence>
<evidence type="ECO:0000259" key="3">
    <source>
        <dbReference type="SMART" id="SM00703"/>
    </source>
</evidence>
<feature type="transmembrane region" description="Helical" evidence="1">
    <location>
        <begin position="351"/>
        <end position="377"/>
    </location>
</feature>